<accession>A0A650EN13</accession>
<sequence length="184" mass="21561">MAISLLLLVISYFLKEKAWLSGALVSISCGGITGLTLYFLSNIRNNKIAKIRKEYDSLYTMNDILNKIIGFGHYHKLYRKMWGEKRNIIEDAYKVLCLIDELDEAKKDMPYSLYTALGFRDNDPLDYDNIRSLKTGYESAIDDENKMKIWLKEVVEYLIPFADKIHDPLNERKDQIMFLGKYFF</sequence>
<reference evidence="2" key="1">
    <citation type="journal article" date="2020" name="J. ISSAAS">
        <title>Lactobacilli and other gastrointestinal microbiota of Peromyscus leucopus, reservoir host for agents of Lyme disease and other zoonoses in North America.</title>
        <authorList>
            <person name="Milovic A."/>
            <person name="Bassam K."/>
            <person name="Shao H."/>
            <person name="Chatzistamou I."/>
            <person name="Tufts D.M."/>
            <person name="Diuk-Wasser M."/>
            <person name="Barbour A.G."/>
        </authorList>
    </citation>
    <scope>NUCLEOTIDE SEQUENCE</scope>
    <source>
        <strain evidence="2">LL40</strain>
    </source>
</reference>
<proteinExistence type="predicted"/>
<evidence type="ECO:0000313" key="2">
    <source>
        <dbReference type="EMBL" id="QGT51140.1"/>
    </source>
</evidence>
<keyword evidence="1" id="KW-1133">Transmembrane helix</keyword>
<evidence type="ECO:0000256" key="1">
    <source>
        <dbReference type="SAM" id="Phobius"/>
    </source>
</evidence>
<organism evidence="2">
    <name type="scientific">uncultured Bacillota bacterium</name>
    <dbReference type="NCBI Taxonomy" id="344338"/>
    <lineage>
        <taxon>Bacteria</taxon>
        <taxon>Bacillati</taxon>
        <taxon>Bacillota</taxon>
        <taxon>environmental samples</taxon>
    </lineage>
</organism>
<feature type="transmembrane region" description="Helical" evidence="1">
    <location>
        <begin position="23"/>
        <end position="43"/>
    </location>
</feature>
<protein>
    <submittedName>
        <fullName evidence="2">Uncharacterized protein</fullName>
    </submittedName>
</protein>
<keyword evidence="1" id="KW-0812">Transmembrane</keyword>
<dbReference type="AlphaFoldDB" id="A0A650EN13"/>
<dbReference type="EMBL" id="MN577573">
    <property type="protein sequence ID" value="QGT51140.1"/>
    <property type="molecule type" value="Genomic_DNA"/>
</dbReference>
<keyword evidence="1" id="KW-0472">Membrane</keyword>
<gene>
    <name evidence="2" type="ORF">Firmicute1046_2160</name>
</gene>
<name>A0A650EN13_9FIRM</name>